<comment type="caution">
    <text evidence="3">The sequence shown here is derived from an EMBL/GenBank/DDBJ whole genome shotgun (WGS) entry which is preliminary data.</text>
</comment>
<dbReference type="InterPro" id="IPR012942">
    <property type="entry name" value="SRR1-like"/>
</dbReference>
<feature type="region of interest" description="Disordered" evidence="1">
    <location>
        <begin position="1"/>
        <end position="34"/>
    </location>
</feature>
<keyword evidence="4" id="KW-1185">Reference proteome</keyword>
<feature type="domain" description="SRR1-like" evidence="2">
    <location>
        <begin position="168"/>
        <end position="304"/>
    </location>
</feature>
<evidence type="ECO:0000256" key="1">
    <source>
        <dbReference type="SAM" id="MobiDB-lite"/>
    </source>
</evidence>
<evidence type="ECO:0000259" key="2">
    <source>
        <dbReference type="Pfam" id="PF07985"/>
    </source>
</evidence>
<reference evidence="3" key="1">
    <citation type="submission" date="2021-07" db="EMBL/GenBank/DDBJ databases">
        <authorList>
            <person name="Durling M."/>
        </authorList>
    </citation>
    <scope>NUCLEOTIDE SEQUENCE</scope>
</reference>
<protein>
    <recommendedName>
        <fullName evidence="2">SRR1-like domain-containing protein</fullName>
    </recommendedName>
</protein>
<dbReference type="Proteomes" id="UP000696280">
    <property type="component" value="Unassembled WGS sequence"/>
</dbReference>
<dbReference type="EMBL" id="CAJVRL010000081">
    <property type="protein sequence ID" value="CAG8958059.1"/>
    <property type="molecule type" value="Genomic_DNA"/>
</dbReference>
<dbReference type="Pfam" id="PF07985">
    <property type="entry name" value="SRR1"/>
    <property type="match status" value="1"/>
</dbReference>
<gene>
    <name evidence="3" type="ORF">HYFRA_00000403</name>
</gene>
<name>A0A9N9L2S5_9HELO</name>
<proteinExistence type="predicted"/>
<organism evidence="3 4">
    <name type="scientific">Hymenoscyphus fraxineus</name>
    <dbReference type="NCBI Taxonomy" id="746836"/>
    <lineage>
        <taxon>Eukaryota</taxon>
        <taxon>Fungi</taxon>
        <taxon>Dikarya</taxon>
        <taxon>Ascomycota</taxon>
        <taxon>Pezizomycotina</taxon>
        <taxon>Leotiomycetes</taxon>
        <taxon>Helotiales</taxon>
        <taxon>Helotiaceae</taxon>
        <taxon>Hymenoscyphus</taxon>
    </lineage>
</organism>
<sequence>MTTKSEASTVDPSKAPNEPQGREALNPIELDGMKPEERKKKIIARVNQVFQLDPKYGPPGLGLGDAGAILLKKIKSNKNMPIPASCEKTAWDVRSMVEELVKHNSNDSEGKIVVDVWNYPIGNYNDIMKHYNPGKVKTDDQVAKEACESFKVEAAKQRETQLFKALIKTIEDKAGQNGMKRVKKIIAFGGGGIVSHPMKSVWVFQHAFVLELQKIFAKSNSRQIPVIFQDPSYHAIDKLCAPHLAEKSLGGAEVVEDTKDHKSWVALDQETFYISLQTPSELWRLVLEITRPAAFLTDFPEIKESFFKAPNEKVYQIGETYYRIPGTGAPKYTWTEFQDDYDQIKIKGVTSNEKILGWPCLYIGRMPGEKKLE</sequence>
<evidence type="ECO:0000313" key="3">
    <source>
        <dbReference type="EMBL" id="CAG8958059.1"/>
    </source>
</evidence>
<accession>A0A9N9L2S5</accession>
<dbReference type="AlphaFoldDB" id="A0A9N9L2S5"/>
<evidence type="ECO:0000313" key="4">
    <source>
        <dbReference type="Proteomes" id="UP000696280"/>
    </source>
</evidence>
<feature type="compositionally biased region" description="Polar residues" evidence="1">
    <location>
        <begin position="1"/>
        <end position="11"/>
    </location>
</feature>